<dbReference type="AlphaFoldDB" id="A0A397VTV8"/>
<dbReference type="EMBL" id="QKWP01000153">
    <property type="protein sequence ID" value="RIB26000.1"/>
    <property type="molecule type" value="Genomic_DNA"/>
</dbReference>
<protein>
    <submittedName>
        <fullName evidence="1">Uncharacterized protein</fullName>
    </submittedName>
</protein>
<sequence length="263" mass="30244">MNKQLKDIFSIRVEYEDENTPIIIAHRIMPIQNFQNNIKSIPEKFTKRHKKKLEIGWIIVGYPEDFDFDNTEVILRSDKYDVSEEENGLVAKSPGYLCTCVIEAPETRRSAQTRVVSGDYDPYKSMLIIGTHFNKDKGSACIFIHRKINDTNNIPKHRIKLFSSALEYSTLDKGNSDQASKWIKFGERIFCVDFPDKKDFKSPILVNQLVKNCSKNCQQYHGFLNVNSKKVIYGPSESEPSNFEYVCMVVPKISHTASNSKSK</sequence>
<proteinExistence type="predicted"/>
<evidence type="ECO:0000313" key="2">
    <source>
        <dbReference type="Proteomes" id="UP000266673"/>
    </source>
</evidence>
<comment type="caution">
    <text evidence="1">The sequence shown here is derived from an EMBL/GenBank/DDBJ whole genome shotgun (WGS) entry which is preliminary data.</text>
</comment>
<name>A0A397VTV8_9GLOM</name>
<dbReference type="OrthoDB" id="2424159at2759"/>
<gene>
    <name evidence="1" type="ORF">C2G38_363074</name>
</gene>
<organism evidence="1 2">
    <name type="scientific">Gigaspora rosea</name>
    <dbReference type="NCBI Taxonomy" id="44941"/>
    <lineage>
        <taxon>Eukaryota</taxon>
        <taxon>Fungi</taxon>
        <taxon>Fungi incertae sedis</taxon>
        <taxon>Mucoromycota</taxon>
        <taxon>Glomeromycotina</taxon>
        <taxon>Glomeromycetes</taxon>
        <taxon>Diversisporales</taxon>
        <taxon>Gigasporaceae</taxon>
        <taxon>Gigaspora</taxon>
    </lineage>
</organism>
<dbReference type="Proteomes" id="UP000266673">
    <property type="component" value="Unassembled WGS sequence"/>
</dbReference>
<evidence type="ECO:0000313" key="1">
    <source>
        <dbReference type="EMBL" id="RIB26000.1"/>
    </source>
</evidence>
<keyword evidence="2" id="KW-1185">Reference proteome</keyword>
<accession>A0A397VTV8</accession>
<reference evidence="1 2" key="1">
    <citation type="submission" date="2018-06" db="EMBL/GenBank/DDBJ databases">
        <title>Comparative genomics reveals the genomic features of Rhizophagus irregularis, R. cerebriforme, R. diaphanum and Gigaspora rosea, and their symbiotic lifestyle signature.</title>
        <authorList>
            <person name="Morin E."/>
            <person name="San Clemente H."/>
            <person name="Chen E.C.H."/>
            <person name="De La Providencia I."/>
            <person name="Hainaut M."/>
            <person name="Kuo A."/>
            <person name="Kohler A."/>
            <person name="Murat C."/>
            <person name="Tang N."/>
            <person name="Roy S."/>
            <person name="Loubradou J."/>
            <person name="Henrissat B."/>
            <person name="Grigoriev I.V."/>
            <person name="Corradi N."/>
            <person name="Roux C."/>
            <person name="Martin F.M."/>
        </authorList>
    </citation>
    <scope>NUCLEOTIDE SEQUENCE [LARGE SCALE GENOMIC DNA]</scope>
    <source>
        <strain evidence="1 2">DAOM 194757</strain>
    </source>
</reference>